<protein>
    <submittedName>
        <fullName evidence="13">ABC transporter ATP-binding protein</fullName>
    </submittedName>
</protein>
<evidence type="ECO:0000256" key="6">
    <source>
        <dbReference type="ARBA" id="ARBA00022840"/>
    </source>
</evidence>
<reference evidence="13" key="1">
    <citation type="journal article" date="2014" name="Int. J. Syst. Evol. Microbiol.">
        <title>Complete genome sequence of Corynebacterium casei LMG S-19264T (=DSM 44701T), isolated from a smear-ripened cheese.</title>
        <authorList>
            <consortium name="US DOE Joint Genome Institute (JGI-PGF)"/>
            <person name="Walter F."/>
            <person name="Albersmeier A."/>
            <person name="Kalinowski J."/>
            <person name="Ruckert C."/>
        </authorList>
    </citation>
    <scope>NUCLEOTIDE SEQUENCE</scope>
    <source>
        <strain evidence="13">CGMCC 4.7306</strain>
    </source>
</reference>
<keyword evidence="6 13" id="KW-0067">ATP-binding</keyword>
<dbReference type="InterPro" id="IPR027417">
    <property type="entry name" value="P-loop_NTPase"/>
</dbReference>
<keyword evidence="9" id="KW-0472">Membrane</keyword>
<keyword evidence="5" id="KW-0547">Nucleotide-binding</keyword>
<dbReference type="PROSITE" id="PS00211">
    <property type="entry name" value="ABC_TRANSPORTER_1"/>
    <property type="match status" value="1"/>
</dbReference>
<dbReference type="RefSeq" id="WP_188897086.1">
    <property type="nucleotide sequence ID" value="NZ_BMMZ01000012.1"/>
</dbReference>
<evidence type="ECO:0000256" key="2">
    <source>
        <dbReference type="ARBA" id="ARBA00022475"/>
    </source>
</evidence>
<evidence type="ECO:0000313" key="14">
    <source>
        <dbReference type="Proteomes" id="UP000613840"/>
    </source>
</evidence>
<dbReference type="GO" id="GO:0016887">
    <property type="term" value="F:ATP hydrolysis activity"/>
    <property type="evidence" value="ECO:0007669"/>
    <property type="project" value="InterPro"/>
</dbReference>
<dbReference type="Pfam" id="PF00005">
    <property type="entry name" value="ABC_tran"/>
    <property type="match status" value="1"/>
</dbReference>
<sequence>MVTARDQALNPLLVADFQVRRGDFDLELQVTAEPGEVVALVGPNGAGKTTTLRVLAGLLAPQRGSILVDGQVLADTRVWLPPYQRPVGVVFQDYLLFPHLTVLDNVAFGLRTRGLARSVARARAAEWLARMDAGDLAPLRPQQLSGGQAQRVALARSLAPEPRLLLLDEPLAALDARTRLLIRGELRRHLAGFTGATIVITHDPTDAAVLADRLVVIENGRMVQTGTPQEVARRPRTDYVARLSGLNLLPGVGVDHGVRLADGSLITVPSPVAGPVFAAFRPSAVALWRTRPDGSPRNVWSVVVRGLEPYGDSVRVELESASDLSFVAEVTPAAVADLGLTIGDRLWATVKASEIEVYPR</sequence>
<dbReference type="GO" id="GO:0015408">
    <property type="term" value="F:ABC-type ferric iron transporter activity"/>
    <property type="evidence" value="ECO:0007669"/>
    <property type="project" value="InterPro"/>
</dbReference>
<evidence type="ECO:0000259" key="12">
    <source>
        <dbReference type="PROSITE" id="PS51866"/>
    </source>
</evidence>
<dbReference type="SUPFAM" id="SSF52540">
    <property type="entry name" value="P-loop containing nucleoside triphosphate hydrolases"/>
    <property type="match status" value="1"/>
</dbReference>
<name>A0A917W6U9_9ACTN</name>
<keyword evidence="3" id="KW-0410">Iron transport</keyword>
<evidence type="ECO:0000259" key="11">
    <source>
        <dbReference type="PROSITE" id="PS50893"/>
    </source>
</evidence>
<evidence type="ECO:0000256" key="4">
    <source>
        <dbReference type="ARBA" id="ARBA00022505"/>
    </source>
</evidence>
<feature type="domain" description="ABC transporter" evidence="11">
    <location>
        <begin position="4"/>
        <end position="244"/>
    </location>
</feature>
<dbReference type="Gene3D" id="3.40.50.300">
    <property type="entry name" value="P-loop containing nucleotide triphosphate hydrolases"/>
    <property type="match status" value="1"/>
</dbReference>
<gene>
    <name evidence="13" type="ORF">GCM10011575_39310</name>
</gene>
<dbReference type="InterPro" id="IPR003439">
    <property type="entry name" value="ABC_transporter-like_ATP-bd"/>
</dbReference>
<keyword evidence="14" id="KW-1185">Reference proteome</keyword>
<evidence type="ECO:0000256" key="9">
    <source>
        <dbReference type="ARBA" id="ARBA00023136"/>
    </source>
</evidence>
<dbReference type="PANTHER" id="PTHR42781">
    <property type="entry name" value="SPERMIDINE/PUTRESCINE IMPORT ATP-BINDING PROTEIN POTA"/>
    <property type="match status" value="1"/>
</dbReference>
<evidence type="ECO:0000256" key="7">
    <source>
        <dbReference type="ARBA" id="ARBA00023004"/>
    </source>
</evidence>
<keyword evidence="1" id="KW-0813">Transport</keyword>
<keyword evidence="4 10" id="KW-0500">Molybdenum</keyword>
<dbReference type="GO" id="GO:0016020">
    <property type="term" value="C:membrane"/>
    <property type="evidence" value="ECO:0007669"/>
    <property type="project" value="InterPro"/>
</dbReference>
<dbReference type="CDD" id="cd03259">
    <property type="entry name" value="ABC_Carb_Solutes_like"/>
    <property type="match status" value="1"/>
</dbReference>
<dbReference type="PROSITE" id="PS51866">
    <property type="entry name" value="MOP"/>
    <property type="match status" value="1"/>
</dbReference>
<dbReference type="SMART" id="SM00382">
    <property type="entry name" value="AAA"/>
    <property type="match status" value="1"/>
</dbReference>
<dbReference type="InterPro" id="IPR015853">
    <property type="entry name" value="ABC_transpr_FbpC"/>
</dbReference>
<accession>A0A917W6U9</accession>
<dbReference type="GO" id="GO:0005524">
    <property type="term" value="F:ATP binding"/>
    <property type="evidence" value="ECO:0007669"/>
    <property type="project" value="UniProtKB-KW"/>
</dbReference>
<dbReference type="Proteomes" id="UP000613840">
    <property type="component" value="Unassembled WGS sequence"/>
</dbReference>
<organism evidence="13 14">
    <name type="scientific">Microlunatus endophyticus</name>
    <dbReference type="NCBI Taxonomy" id="1716077"/>
    <lineage>
        <taxon>Bacteria</taxon>
        <taxon>Bacillati</taxon>
        <taxon>Actinomycetota</taxon>
        <taxon>Actinomycetes</taxon>
        <taxon>Propionibacteriales</taxon>
        <taxon>Propionibacteriaceae</taxon>
        <taxon>Microlunatus</taxon>
    </lineage>
</organism>
<evidence type="ECO:0000256" key="3">
    <source>
        <dbReference type="ARBA" id="ARBA00022496"/>
    </source>
</evidence>
<evidence type="ECO:0000256" key="10">
    <source>
        <dbReference type="PROSITE-ProRule" id="PRU01213"/>
    </source>
</evidence>
<evidence type="ECO:0000256" key="1">
    <source>
        <dbReference type="ARBA" id="ARBA00022448"/>
    </source>
</evidence>
<dbReference type="PANTHER" id="PTHR42781:SF4">
    <property type="entry name" value="SPERMIDINE_PUTRESCINE IMPORT ATP-BINDING PROTEIN POTA"/>
    <property type="match status" value="1"/>
</dbReference>
<dbReference type="Gene3D" id="2.40.50.100">
    <property type="match status" value="1"/>
</dbReference>
<evidence type="ECO:0000313" key="13">
    <source>
        <dbReference type="EMBL" id="GGL77181.1"/>
    </source>
</evidence>
<keyword evidence="2" id="KW-1003">Cell membrane</keyword>
<dbReference type="InterPro" id="IPR017871">
    <property type="entry name" value="ABC_transporter-like_CS"/>
</dbReference>
<evidence type="ECO:0000256" key="8">
    <source>
        <dbReference type="ARBA" id="ARBA00023065"/>
    </source>
</evidence>
<dbReference type="InterPro" id="IPR003593">
    <property type="entry name" value="AAA+_ATPase"/>
</dbReference>
<dbReference type="AlphaFoldDB" id="A0A917W6U9"/>
<dbReference type="GO" id="GO:0015689">
    <property type="term" value="P:molybdate ion transport"/>
    <property type="evidence" value="ECO:0007669"/>
    <property type="project" value="InterPro"/>
</dbReference>
<proteinExistence type="predicted"/>
<evidence type="ECO:0000256" key="5">
    <source>
        <dbReference type="ARBA" id="ARBA00022741"/>
    </source>
</evidence>
<dbReference type="SUPFAM" id="SSF50331">
    <property type="entry name" value="MOP-like"/>
    <property type="match status" value="1"/>
</dbReference>
<dbReference type="InterPro" id="IPR050093">
    <property type="entry name" value="ABC_SmlMolc_Importer"/>
</dbReference>
<keyword evidence="8" id="KW-0406">Ion transport</keyword>
<dbReference type="Pfam" id="PF03459">
    <property type="entry name" value="TOBE"/>
    <property type="match status" value="1"/>
</dbReference>
<dbReference type="InterPro" id="IPR004606">
    <property type="entry name" value="Mop_domain"/>
</dbReference>
<reference evidence="13" key="2">
    <citation type="submission" date="2020-09" db="EMBL/GenBank/DDBJ databases">
        <authorList>
            <person name="Sun Q."/>
            <person name="Zhou Y."/>
        </authorList>
    </citation>
    <scope>NUCLEOTIDE SEQUENCE</scope>
    <source>
        <strain evidence="13">CGMCC 4.7306</strain>
    </source>
</reference>
<comment type="caution">
    <text evidence="13">The sequence shown here is derived from an EMBL/GenBank/DDBJ whole genome shotgun (WGS) entry which is preliminary data.</text>
</comment>
<dbReference type="PROSITE" id="PS50893">
    <property type="entry name" value="ABC_TRANSPORTER_2"/>
    <property type="match status" value="1"/>
</dbReference>
<keyword evidence="7" id="KW-0408">Iron</keyword>
<feature type="domain" description="Mop" evidence="12">
    <location>
        <begin position="293"/>
        <end position="359"/>
    </location>
</feature>
<dbReference type="InterPro" id="IPR008995">
    <property type="entry name" value="Mo/tungstate-bd_C_term_dom"/>
</dbReference>
<dbReference type="InterPro" id="IPR005116">
    <property type="entry name" value="Transp-assoc_OB_typ1"/>
</dbReference>
<dbReference type="EMBL" id="BMMZ01000012">
    <property type="protein sequence ID" value="GGL77181.1"/>
    <property type="molecule type" value="Genomic_DNA"/>
</dbReference>